<accession>A0A0K0DPN1</accession>
<dbReference type="WBParaSite" id="ACAC_0001372001-mRNA-1">
    <property type="protein sequence ID" value="ACAC_0001372001-mRNA-1"/>
    <property type="gene ID" value="ACAC_0001372001"/>
</dbReference>
<dbReference type="Proteomes" id="UP000035642">
    <property type="component" value="Unassembled WGS sequence"/>
</dbReference>
<keyword evidence="1" id="KW-1185">Reference proteome</keyword>
<organism evidence="1 2">
    <name type="scientific">Angiostrongylus cantonensis</name>
    <name type="common">Rat lungworm</name>
    <dbReference type="NCBI Taxonomy" id="6313"/>
    <lineage>
        <taxon>Eukaryota</taxon>
        <taxon>Metazoa</taxon>
        <taxon>Ecdysozoa</taxon>
        <taxon>Nematoda</taxon>
        <taxon>Chromadorea</taxon>
        <taxon>Rhabditida</taxon>
        <taxon>Rhabditina</taxon>
        <taxon>Rhabditomorpha</taxon>
        <taxon>Strongyloidea</taxon>
        <taxon>Metastrongylidae</taxon>
        <taxon>Angiostrongylus</taxon>
    </lineage>
</organism>
<reference evidence="2" key="2">
    <citation type="submission" date="2017-02" db="UniProtKB">
        <authorList>
            <consortium name="WormBaseParasite"/>
        </authorList>
    </citation>
    <scope>IDENTIFICATION</scope>
</reference>
<evidence type="ECO:0000313" key="1">
    <source>
        <dbReference type="Proteomes" id="UP000035642"/>
    </source>
</evidence>
<evidence type="ECO:0000313" key="2">
    <source>
        <dbReference type="WBParaSite" id="ACAC_0001372001-mRNA-1"/>
    </source>
</evidence>
<protein>
    <submittedName>
        <fullName evidence="2">PHM7_cyt domain-containing protein</fullName>
    </submittedName>
</protein>
<name>A0A0K0DPN1_ANGCA</name>
<reference evidence="1" key="1">
    <citation type="submission" date="2012-09" db="EMBL/GenBank/DDBJ databases">
        <authorList>
            <person name="Martin A.A."/>
        </authorList>
    </citation>
    <scope>NUCLEOTIDE SEQUENCE</scope>
</reference>
<dbReference type="AlphaFoldDB" id="A0A0K0DPN1"/>
<sequence>MTIFVVYAPPSNYDEEEVEAFYINLEKFYREDHTFFKVITGDFMPRLDEEERLRNATLGPTDAVVDEIDEECHRLIQHLHVSAMKAESSKVTKRSLPQKTIQLIRQRVIARAADKRQLTYELGKQCRQAIKEDLKERRAAVMVEAAEAGKSIRKARRSFANCKTKMIALRRPDGTITASRKAMEKIIRDYYSDLFDSHVHLPSYKIKEDGYAVPPVLPSEIRHAISSVKNRTAPDFGLLHLAEKLNYIVFLEFHWKVITSPTIEPVVFVYHKDVRKGNQI</sequence>
<proteinExistence type="predicted"/>